<name>A0A1M7Q238_9BACI</name>
<gene>
    <name evidence="3" type="ORF">SAMN05216179_2748</name>
</gene>
<feature type="transmembrane region" description="Helical" evidence="1">
    <location>
        <begin position="163"/>
        <end position="187"/>
    </location>
</feature>
<dbReference type="SUPFAM" id="SSF52540">
    <property type="entry name" value="P-loop containing nucleoside triphosphate hydrolases"/>
    <property type="match status" value="1"/>
</dbReference>
<dbReference type="InterPro" id="IPR027417">
    <property type="entry name" value="P-loop_NTPase"/>
</dbReference>
<keyword evidence="1" id="KW-0472">Membrane</keyword>
<proteinExistence type="predicted"/>
<evidence type="ECO:0000313" key="4">
    <source>
        <dbReference type="Proteomes" id="UP000184184"/>
    </source>
</evidence>
<dbReference type="OrthoDB" id="1701659at2"/>
<protein>
    <recommendedName>
        <fullName evidence="2">YobI-like P-loop NTPase domain-containing protein</fullName>
    </recommendedName>
</protein>
<keyword evidence="1" id="KW-0812">Transmembrane</keyword>
<dbReference type="RefSeq" id="WP_073202424.1">
    <property type="nucleotide sequence ID" value="NZ_FRCZ01000005.1"/>
</dbReference>
<dbReference type="Proteomes" id="UP000184184">
    <property type="component" value="Unassembled WGS sequence"/>
</dbReference>
<sequence length="1340" mass="157178">MEQLIEFESLAAKKELDKESKFYIDTLDQSLKDENNKNIAITGGYGAGKTTIIDSYFAGNKEKAEKMMRVSIATFQNNDKDLMESTRENNLLEQQILQQMFYQVEPNRIANSKFTKLSDLSFFYIFSVLFYLLFTLVLTIIIINNNWLNQFYSSPNTFISFISVNWLWFLLLCLIIILNGISIWLLLMIFRKLGVTKFGVASTKIEFNFNDGSTVFNYYLDEIIYLFKKTNYEYIIFEDLDRFQNVKVFERLRSLNTSLNNSAQLKNRSIKFVYALKDDVFTGEDETESIYNRTKFFDFIIPTVKVLHSSNAESILLKKLKNFIPEENEDHEDENRDKQKLSKELIEDIALFINDMRTLINICNEFEVFRLRLQKSSVTYNNLFAFIVYKNIYPKDYSDLLENRGLVFDIFNKKQDMVRILENKINLLKNKSINGLGSIITDKNDIAMLFARKRELTGKTLMKGNLQLLTLSDNLYRDNYIRNGKEVFNFIIREGIVGEFTLCQNTTPLKKYSTIEEFTTIDTVNYLDLYIEFEEKSVKKEEEIQSQINDLSNKIKYVVTKSISRLIKEDSIDLHIDLTDKKLLHFLIRKNWLNESYEDYLTVFREGSISNKDNEFIQAIKLGETRDNLHLGLKNVKKVSEKIRVDDISSIAILNLDLIVYLLVNDNEPCNEKVTKINQILFNNVEPHIKGFLMLIDGLKNVVVKDNLVWKFLKSSLEYGIDIWNVVEVADVSEEQKENYVLNLLEKCNFNEFALFSMNNLREFISNDLNVTKLSESDDTWNSLKVLEIRFASVLKTDEESILKKIIQINSYQVNLENMRKILDSRAISIQLIKENKQVYDYCLDNSNVEALVTDVLIKQETYNEREDVFIEFIEQLVDNNIDSSIVESLIRHWTGVINDIQGIDSIIFIKSLYNEKKFKLTWSNIELCRNLFEQNDERFNIEELLSNENNWMELIENSSKQAQSNFRDKKKYNSFVSSILKLKIENHSHIETFISQLEFQIDLKEGLKIDSRVIELLIEQNLLSWNLEMYKLVNSVQHKISLIKDNLYDAREELPELIENYELVWSIELFRILVELGEIEAELIQQYIRYNIDQIEYKDFKTVTDIHVLRFDSEIINELSKETNKKMLLILYLTQQWNSGSTSDVADTIHNYYLPWSGELFESFLIKDVEVAASYLLSHIDKVDEVNMSQNLLKTLIEKSNSVEIVIKLINQYHDRLEIDSQISEKLYELLLSDSESIIETLSQNVVIGAIERLPLEHASRFLYQFILNKGFNRYEVFEFLSKLRSPFSLIKLNGGQIKITMEHANLEELFEYLQSKELQVISTIVSSDQGYLVNNKRK</sequence>
<keyword evidence="1" id="KW-1133">Transmembrane helix</keyword>
<dbReference type="EMBL" id="FRCZ01000005">
    <property type="protein sequence ID" value="SHN24218.1"/>
    <property type="molecule type" value="Genomic_DNA"/>
</dbReference>
<organism evidence="3 4">
    <name type="scientific">Gracilibacillus kekensis</name>
    <dbReference type="NCBI Taxonomy" id="1027249"/>
    <lineage>
        <taxon>Bacteria</taxon>
        <taxon>Bacillati</taxon>
        <taxon>Bacillota</taxon>
        <taxon>Bacilli</taxon>
        <taxon>Bacillales</taxon>
        <taxon>Bacillaceae</taxon>
        <taxon>Gracilibacillus</taxon>
    </lineage>
</organism>
<dbReference type="STRING" id="1027249.SAMN05216179_2748"/>
<evidence type="ECO:0000259" key="2">
    <source>
        <dbReference type="Pfam" id="PF20693"/>
    </source>
</evidence>
<feature type="transmembrane region" description="Helical" evidence="1">
    <location>
        <begin position="122"/>
        <end position="143"/>
    </location>
</feature>
<keyword evidence="4" id="KW-1185">Reference proteome</keyword>
<evidence type="ECO:0000313" key="3">
    <source>
        <dbReference type="EMBL" id="SHN24218.1"/>
    </source>
</evidence>
<dbReference type="InterPro" id="IPR048428">
    <property type="entry name" value="YobI-NTPase"/>
</dbReference>
<evidence type="ECO:0000256" key="1">
    <source>
        <dbReference type="SAM" id="Phobius"/>
    </source>
</evidence>
<dbReference type="Pfam" id="PF20693">
    <property type="entry name" value="YobI-ATPase"/>
    <property type="match status" value="1"/>
</dbReference>
<reference evidence="3 4" key="1">
    <citation type="submission" date="2016-11" db="EMBL/GenBank/DDBJ databases">
        <authorList>
            <person name="Jaros S."/>
            <person name="Januszkiewicz K."/>
            <person name="Wedrychowicz H."/>
        </authorList>
    </citation>
    <scope>NUCLEOTIDE SEQUENCE [LARGE SCALE GENOMIC DNA]</scope>
    <source>
        <strain evidence="3 4">CGMCC 1.10681</strain>
    </source>
</reference>
<accession>A0A1M7Q238</accession>
<feature type="domain" description="YobI-like P-loop NTPase" evidence="2">
    <location>
        <begin position="23"/>
        <end position="407"/>
    </location>
</feature>